<dbReference type="InterPro" id="IPR003386">
    <property type="entry name" value="LACT/PDAT_acylTrfase"/>
</dbReference>
<feature type="compositionally biased region" description="Low complexity" evidence="1">
    <location>
        <begin position="399"/>
        <end position="409"/>
    </location>
</feature>
<evidence type="ECO:0008006" key="4">
    <source>
        <dbReference type="Google" id="ProtNLM"/>
    </source>
</evidence>
<dbReference type="PANTHER" id="PTHR11440">
    <property type="entry name" value="LECITHIN-CHOLESTEROL ACYLTRANSFERASE-RELATED"/>
    <property type="match status" value="1"/>
</dbReference>
<feature type="compositionally biased region" description="Low complexity" evidence="1">
    <location>
        <begin position="251"/>
        <end position="282"/>
    </location>
</feature>
<reference evidence="2 3" key="1">
    <citation type="submission" date="2019-07" db="EMBL/GenBank/DDBJ databases">
        <title>Genomes of Cafeteria roenbergensis.</title>
        <authorList>
            <person name="Fischer M.G."/>
            <person name="Hackl T."/>
            <person name="Roman M."/>
        </authorList>
    </citation>
    <scope>NUCLEOTIDE SEQUENCE [LARGE SCALE GENOMIC DNA]</scope>
    <source>
        <strain evidence="2 3">BVI</strain>
    </source>
</reference>
<feature type="compositionally biased region" description="Low complexity" evidence="1">
    <location>
        <begin position="486"/>
        <end position="497"/>
    </location>
</feature>
<dbReference type="Pfam" id="PF02450">
    <property type="entry name" value="LCAT"/>
    <property type="match status" value="1"/>
</dbReference>
<feature type="region of interest" description="Disordered" evidence="1">
    <location>
        <begin position="238"/>
        <end position="284"/>
    </location>
</feature>
<feature type="compositionally biased region" description="Low complexity" evidence="1">
    <location>
        <begin position="684"/>
        <end position="697"/>
    </location>
</feature>
<feature type="region of interest" description="Disordered" evidence="1">
    <location>
        <begin position="558"/>
        <end position="590"/>
    </location>
</feature>
<dbReference type="Proteomes" id="UP000323011">
    <property type="component" value="Unassembled WGS sequence"/>
</dbReference>
<proteinExistence type="predicted"/>
<evidence type="ECO:0000256" key="1">
    <source>
        <dbReference type="SAM" id="MobiDB-lite"/>
    </source>
</evidence>
<keyword evidence="3" id="KW-1185">Reference proteome</keyword>
<feature type="region of interest" description="Disordered" evidence="1">
    <location>
        <begin position="391"/>
        <end position="504"/>
    </location>
</feature>
<protein>
    <recommendedName>
        <fullName evidence="4">Lecithin:cholesterol acyltransferase</fullName>
    </recommendedName>
</protein>
<dbReference type="AlphaFoldDB" id="A0A5A8CKJ5"/>
<name>A0A5A8CKJ5_CAFRO</name>
<dbReference type="GO" id="GO:0006629">
    <property type="term" value="P:lipid metabolic process"/>
    <property type="evidence" value="ECO:0007669"/>
    <property type="project" value="InterPro"/>
</dbReference>
<gene>
    <name evidence="2" type="ORF">FNF29_03000</name>
</gene>
<sequence>MRLDNETGLDPPGVRLRVASGLAAADVVMGAYSLWAGLVQQLAALGYDESSVHLAAYDWRVRFDLLEERDAYFTALKAKVELMSDLAGGKPVVFVSHSMGFNVLSYFLQWVHSRAATGRQCPHLPLQERLDRESRHPQREVDGALPPACDGWWARRYVRTWVNLAGSAAGAPKGLLAWYSGQMGNLASMGPLFSAMLETYLPKRSLRYLWRSFQSMTALIPMGGVRVWGGRSGAGGTRAPFSGWARDQSLSGPGSPPADGGPATRPVAGDADANADADAGAAHGRTLSPRVTVAAPVAADTVRRAGLDRSMRWFAAPDEPAANGPATRGIVSLRRVVSWERQDPGAVVEMLLASLGSYLPAVWASGDGNASATTASLGGLANTTAAARDSSFMAESEARSGSGQSARGGAARKGGKPIETADDAASASAKDGSVARVADATGTRARWAAELPAQRGLGPDAGHERARRSNGLRDGSTGDDGGTEASLGGRCRSRLGGPPASNSSADSLVGALLLDVMRVQDPAFMRVIDGYVDLNAWRPPTAAELAAYELQVPEGAWLRDGARPGSPPDRGTAASGRTTPDEPPRYRPTAGGLPRRLWANALAVPLPDAPGLSVVCMYGVGRAVERHYNMLAVRAAPGTPWEALEDSVAAGNDTIAGADGSEAVPLPVEIATGFSREPEAGVLPRSPGAGPSPGSAARGRRAKGSPGAGRPPLSGAGWPRGRSSPGRVSSGITFTDGDGTVPAVSMGLLCERHFRSRQGNPGRASVVTRELPFGSAAGGIDELLRGVPDTVSGELFAEANGTPPIAMAGMGASGNAGPIQEPAAGGTSEAAQWLEHVSHAGLVRGTVDYIRAQGGQTSEHVDILLNRQVMQTVLMEAAGRTGLSPQDRRLSERTRATLARATPALEGLTPWDASDWEGSSADHGA</sequence>
<organism evidence="2 3">
    <name type="scientific">Cafeteria roenbergensis</name>
    <name type="common">Marine flagellate</name>
    <dbReference type="NCBI Taxonomy" id="33653"/>
    <lineage>
        <taxon>Eukaryota</taxon>
        <taxon>Sar</taxon>
        <taxon>Stramenopiles</taxon>
        <taxon>Bigyra</taxon>
        <taxon>Opalozoa</taxon>
        <taxon>Bicosoecida</taxon>
        <taxon>Cafeteriaceae</taxon>
        <taxon>Cafeteria</taxon>
    </lineage>
</organism>
<evidence type="ECO:0000313" key="3">
    <source>
        <dbReference type="Proteomes" id="UP000323011"/>
    </source>
</evidence>
<comment type="caution">
    <text evidence="2">The sequence shown here is derived from an EMBL/GenBank/DDBJ whole genome shotgun (WGS) entry which is preliminary data.</text>
</comment>
<feature type="compositionally biased region" description="Low complexity" evidence="1">
    <location>
        <begin position="704"/>
        <end position="731"/>
    </location>
</feature>
<dbReference type="SUPFAM" id="SSF53474">
    <property type="entry name" value="alpha/beta-Hydrolases"/>
    <property type="match status" value="1"/>
</dbReference>
<dbReference type="EMBL" id="VLTN01000015">
    <property type="protein sequence ID" value="KAA0153612.1"/>
    <property type="molecule type" value="Genomic_DNA"/>
</dbReference>
<accession>A0A5A8CKJ5</accession>
<evidence type="ECO:0000313" key="2">
    <source>
        <dbReference type="EMBL" id="KAA0153612.1"/>
    </source>
</evidence>
<feature type="compositionally biased region" description="Low complexity" evidence="1">
    <location>
        <begin position="423"/>
        <end position="435"/>
    </location>
</feature>
<feature type="region of interest" description="Disordered" evidence="1">
    <location>
        <begin position="676"/>
        <end position="737"/>
    </location>
</feature>
<dbReference type="Gene3D" id="3.40.50.1820">
    <property type="entry name" value="alpha/beta hydrolase"/>
    <property type="match status" value="1"/>
</dbReference>
<dbReference type="GO" id="GO:0008374">
    <property type="term" value="F:O-acyltransferase activity"/>
    <property type="evidence" value="ECO:0007669"/>
    <property type="project" value="InterPro"/>
</dbReference>
<dbReference type="InterPro" id="IPR029058">
    <property type="entry name" value="AB_hydrolase_fold"/>
</dbReference>
<feature type="region of interest" description="Disordered" evidence="1">
    <location>
        <begin position="899"/>
        <end position="925"/>
    </location>
</feature>